<name>A0A7S4JFA5_9STRA</name>
<feature type="chain" id="PRO_5030876201" evidence="1">
    <location>
        <begin position="26"/>
        <end position="94"/>
    </location>
</feature>
<evidence type="ECO:0000256" key="1">
    <source>
        <dbReference type="SAM" id="SignalP"/>
    </source>
</evidence>
<feature type="signal peptide" evidence="1">
    <location>
        <begin position="1"/>
        <end position="25"/>
    </location>
</feature>
<dbReference type="EMBL" id="HBKQ01039405">
    <property type="protein sequence ID" value="CAE2261727.1"/>
    <property type="molecule type" value="Transcribed_RNA"/>
</dbReference>
<accession>A0A7S4JFA5</accession>
<organism evidence="2">
    <name type="scientific">Odontella aurita</name>
    <dbReference type="NCBI Taxonomy" id="265563"/>
    <lineage>
        <taxon>Eukaryota</taxon>
        <taxon>Sar</taxon>
        <taxon>Stramenopiles</taxon>
        <taxon>Ochrophyta</taxon>
        <taxon>Bacillariophyta</taxon>
        <taxon>Mediophyceae</taxon>
        <taxon>Biddulphiophycidae</taxon>
        <taxon>Eupodiscales</taxon>
        <taxon>Odontellaceae</taxon>
        <taxon>Odontella</taxon>
    </lineage>
</organism>
<sequence>MRLEKRVAMTFYIAVLIVCSGVASGSGSIQLSAFTDSACPGKYQTFPLDECTLMYKCFQALNGKFGHIYPRFVDQKGEVVAVDIYGKRYRLLWS</sequence>
<keyword evidence="1" id="KW-0732">Signal</keyword>
<gene>
    <name evidence="2" type="ORF">OAUR00152_LOCUS27167</name>
</gene>
<reference evidence="2" key="1">
    <citation type="submission" date="2021-01" db="EMBL/GenBank/DDBJ databases">
        <authorList>
            <person name="Corre E."/>
            <person name="Pelletier E."/>
            <person name="Niang G."/>
            <person name="Scheremetjew M."/>
            <person name="Finn R."/>
            <person name="Kale V."/>
            <person name="Holt S."/>
            <person name="Cochrane G."/>
            <person name="Meng A."/>
            <person name="Brown T."/>
            <person name="Cohen L."/>
        </authorList>
    </citation>
    <scope>NUCLEOTIDE SEQUENCE</scope>
    <source>
        <strain evidence="2">Isolate 1302-5</strain>
    </source>
</reference>
<dbReference type="AlphaFoldDB" id="A0A7S4JFA5"/>
<evidence type="ECO:0000313" key="2">
    <source>
        <dbReference type="EMBL" id="CAE2261727.1"/>
    </source>
</evidence>
<protein>
    <submittedName>
        <fullName evidence="2">Uncharacterized protein</fullName>
    </submittedName>
</protein>
<proteinExistence type="predicted"/>